<evidence type="ECO:0000256" key="3">
    <source>
        <dbReference type="ARBA" id="ARBA00023163"/>
    </source>
</evidence>
<name>A0A7H0HZH2_9ACTN</name>
<protein>
    <submittedName>
        <fullName evidence="6">TetR/AcrR family transcriptional regulator</fullName>
    </submittedName>
</protein>
<dbReference type="SUPFAM" id="SSF46689">
    <property type="entry name" value="Homeodomain-like"/>
    <property type="match status" value="1"/>
</dbReference>
<keyword evidence="7" id="KW-1185">Reference proteome</keyword>
<evidence type="ECO:0000256" key="4">
    <source>
        <dbReference type="PROSITE-ProRule" id="PRU00335"/>
    </source>
</evidence>
<dbReference type="GO" id="GO:0000976">
    <property type="term" value="F:transcription cis-regulatory region binding"/>
    <property type="evidence" value="ECO:0007669"/>
    <property type="project" value="TreeGrafter"/>
</dbReference>
<dbReference type="InterPro" id="IPR023772">
    <property type="entry name" value="DNA-bd_HTH_TetR-type_CS"/>
</dbReference>
<dbReference type="InterPro" id="IPR009057">
    <property type="entry name" value="Homeodomain-like_sf"/>
</dbReference>
<gene>
    <name evidence="6" type="ORF">IAG43_25445</name>
</gene>
<keyword evidence="1" id="KW-0805">Transcription regulation</keyword>
<dbReference type="InterPro" id="IPR054126">
    <property type="entry name" value="CprB_TetR_C"/>
</dbReference>
<dbReference type="GO" id="GO:0003700">
    <property type="term" value="F:DNA-binding transcription factor activity"/>
    <property type="evidence" value="ECO:0007669"/>
    <property type="project" value="TreeGrafter"/>
</dbReference>
<dbReference type="EMBL" id="CP060825">
    <property type="protein sequence ID" value="QNP65938.1"/>
    <property type="molecule type" value="Genomic_DNA"/>
</dbReference>
<dbReference type="InterPro" id="IPR050109">
    <property type="entry name" value="HTH-type_TetR-like_transc_reg"/>
</dbReference>
<dbReference type="KEGG" id="sgj:IAG43_25445"/>
<evidence type="ECO:0000259" key="5">
    <source>
        <dbReference type="PROSITE" id="PS50977"/>
    </source>
</evidence>
<dbReference type="PROSITE" id="PS01081">
    <property type="entry name" value="HTH_TETR_1"/>
    <property type="match status" value="1"/>
</dbReference>
<evidence type="ECO:0000313" key="6">
    <source>
        <dbReference type="EMBL" id="QNP65938.1"/>
    </source>
</evidence>
<dbReference type="PROSITE" id="PS50977">
    <property type="entry name" value="HTH_TETR_2"/>
    <property type="match status" value="1"/>
</dbReference>
<dbReference type="PANTHER" id="PTHR30055:SF234">
    <property type="entry name" value="HTH-TYPE TRANSCRIPTIONAL REGULATOR BETI"/>
    <property type="match status" value="1"/>
</dbReference>
<dbReference type="NCBIfam" id="NF041196">
    <property type="entry name" value="ScbR_bind_reg"/>
    <property type="match status" value="1"/>
</dbReference>
<dbReference type="Proteomes" id="UP000516230">
    <property type="component" value="Chromosome"/>
</dbReference>
<evidence type="ECO:0000313" key="7">
    <source>
        <dbReference type="Proteomes" id="UP000516230"/>
    </source>
</evidence>
<feature type="domain" description="HTH tetR-type" evidence="5">
    <location>
        <begin position="8"/>
        <end position="68"/>
    </location>
</feature>
<dbReference type="SUPFAM" id="SSF48498">
    <property type="entry name" value="Tetracyclin repressor-like, C-terminal domain"/>
    <property type="match status" value="1"/>
</dbReference>
<evidence type="ECO:0000256" key="2">
    <source>
        <dbReference type="ARBA" id="ARBA00023125"/>
    </source>
</evidence>
<proteinExistence type="predicted"/>
<dbReference type="Pfam" id="PF21935">
    <property type="entry name" value="TetR_C_45"/>
    <property type="match status" value="1"/>
</dbReference>
<sequence length="223" mass="24239">MARQERAEVTRSAIIDGAARAFDGTGFFGTSLSDIVREAGVTKGALYFHFASKEDLAQAVVGEQFSAWETATGLERPGVQTVIDLVHTLTRRLQESVRVRAGIRLVIEQSTASGAHAGPYERWIDVIRNCLAQAQGRGDVRPEIDVADAAQVVVGCWIGLQLSSQVLTGRRDLAERTTQMWQMMLPGIVPVRRLARFHPAGTPGLHHHAPAAPLAREEVVEVG</sequence>
<feature type="DNA-binding region" description="H-T-H motif" evidence="4">
    <location>
        <begin position="31"/>
        <end position="50"/>
    </location>
</feature>
<evidence type="ECO:0000256" key="1">
    <source>
        <dbReference type="ARBA" id="ARBA00023015"/>
    </source>
</evidence>
<dbReference type="AlphaFoldDB" id="A0A7H0HZH2"/>
<reference evidence="6 7" key="1">
    <citation type="submission" date="2020-08" db="EMBL/GenBank/DDBJ databases">
        <title>A novel species.</title>
        <authorList>
            <person name="Gao J."/>
        </authorList>
    </citation>
    <scope>NUCLEOTIDE SEQUENCE [LARGE SCALE GENOMIC DNA]</scope>
    <source>
        <strain evidence="6 7">CRPJ-33</strain>
    </source>
</reference>
<dbReference type="Pfam" id="PF00440">
    <property type="entry name" value="TetR_N"/>
    <property type="match status" value="1"/>
</dbReference>
<accession>A0A7H0HZH2</accession>
<dbReference type="PRINTS" id="PR00455">
    <property type="entry name" value="HTHTETR"/>
</dbReference>
<dbReference type="RefSeq" id="WP_187743002.1">
    <property type="nucleotide sequence ID" value="NZ_CP060825.1"/>
</dbReference>
<organism evidence="6 7">
    <name type="scientific">Streptomyces genisteinicus</name>
    <dbReference type="NCBI Taxonomy" id="2768068"/>
    <lineage>
        <taxon>Bacteria</taxon>
        <taxon>Bacillati</taxon>
        <taxon>Actinomycetota</taxon>
        <taxon>Actinomycetes</taxon>
        <taxon>Kitasatosporales</taxon>
        <taxon>Streptomycetaceae</taxon>
        <taxon>Streptomyces</taxon>
    </lineage>
</organism>
<dbReference type="InterPro" id="IPR047923">
    <property type="entry name" value="ArpA-like"/>
</dbReference>
<dbReference type="PANTHER" id="PTHR30055">
    <property type="entry name" value="HTH-TYPE TRANSCRIPTIONAL REGULATOR RUTR"/>
    <property type="match status" value="1"/>
</dbReference>
<dbReference type="Gene3D" id="1.10.357.10">
    <property type="entry name" value="Tetracycline Repressor, domain 2"/>
    <property type="match status" value="1"/>
</dbReference>
<keyword evidence="3" id="KW-0804">Transcription</keyword>
<dbReference type="InterPro" id="IPR036271">
    <property type="entry name" value="Tet_transcr_reg_TetR-rel_C_sf"/>
</dbReference>
<dbReference type="InterPro" id="IPR001647">
    <property type="entry name" value="HTH_TetR"/>
</dbReference>
<keyword evidence="2 4" id="KW-0238">DNA-binding</keyword>